<reference evidence="1 2" key="1">
    <citation type="submission" date="2008-12" db="EMBL/GenBank/DDBJ databases">
        <authorList>
            <person name="Fulton L."/>
            <person name="Clifton S."/>
            <person name="Fulton B."/>
            <person name="Xu J."/>
            <person name="Minx P."/>
            <person name="Pepin K.H."/>
            <person name="Johnson M."/>
            <person name="Bhonagiri V."/>
            <person name="Nash W.E."/>
            <person name="Mardis E.R."/>
            <person name="Wilson R.K."/>
        </authorList>
    </citation>
    <scope>NUCLEOTIDE SEQUENCE [LARGE SCALE GENOMIC DNA]</scope>
    <source>
        <strain evidence="1 2">DSM 18228</strain>
    </source>
</reference>
<comment type="caution">
    <text evidence="1">The sequence shown here is derived from an EMBL/GenBank/DDBJ whole genome shotgun (WGS) entry which is preliminary data.</text>
</comment>
<protein>
    <submittedName>
        <fullName evidence="1">Uncharacterized protein</fullName>
    </submittedName>
</protein>
<dbReference type="Proteomes" id="UP000014073">
    <property type="component" value="Unassembled WGS sequence"/>
</dbReference>
<proteinExistence type="predicted"/>
<name>S0FAL3_9BACT</name>
<accession>S0FAL3</accession>
<evidence type="ECO:0000313" key="2">
    <source>
        <dbReference type="Proteomes" id="UP000014073"/>
    </source>
</evidence>
<dbReference type="EMBL" id="ACBW01000082">
    <property type="protein sequence ID" value="EEF75566.1"/>
    <property type="molecule type" value="Genomic_DNA"/>
</dbReference>
<keyword evidence="2" id="KW-1185">Reference proteome</keyword>
<sequence>MKWIINVIFIRKIKKKAFRKRIRFKEGIFEFICSASACCLRRKE</sequence>
<dbReference type="HOGENOM" id="CLU_3212294_0_0_10"/>
<evidence type="ECO:0000313" key="1">
    <source>
        <dbReference type="EMBL" id="EEF75566.1"/>
    </source>
</evidence>
<organism evidence="1 2">
    <name type="scientific">Phocaeicola coprophilus DSM 18228 = JCM 13818</name>
    <dbReference type="NCBI Taxonomy" id="547042"/>
    <lineage>
        <taxon>Bacteria</taxon>
        <taxon>Pseudomonadati</taxon>
        <taxon>Bacteroidota</taxon>
        <taxon>Bacteroidia</taxon>
        <taxon>Bacteroidales</taxon>
        <taxon>Bacteroidaceae</taxon>
        <taxon>Phocaeicola</taxon>
    </lineage>
</organism>
<dbReference type="AlphaFoldDB" id="S0FAL3"/>
<gene>
    <name evidence="1" type="ORF">BACCOPRO_01055</name>
</gene>